<dbReference type="AlphaFoldDB" id="A0AAU9JD53"/>
<name>A0AAU9JD53_9CILI</name>
<feature type="transmembrane region" description="Helical" evidence="1">
    <location>
        <begin position="53"/>
        <end position="73"/>
    </location>
</feature>
<organism evidence="2 3">
    <name type="scientific">Blepharisma stoltei</name>
    <dbReference type="NCBI Taxonomy" id="1481888"/>
    <lineage>
        <taxon>Eukaryota</taxon>
        <taxon>Sar</taxon>
        <taxon>Alveolata</taxon>
        <taxon>Ciliophora</taxon>
        <taxon>Postciliodesmatophora</taxon>
        <taxon>Heterotrichea</taxon>
        <taxon>Heterotrichida</taxon>
        <taxon>Blepharismidae</taxon>
        <taxon>Blepharisma</taxon>
    </lineage>
</organism>
<keyword evidence="1" id="KW-0812">Transmembrane</keyword>
<feature type="transmembrane region" description="Helical" evidence="1">
    <location>
        <begin position="85"/>
        <end position="105"/>
    </location>
</feature>
<protein>
    <submittedName>
        <fullName evidence="2">Uncharacterized protein</fullName>
    </submittedName>
</protein>
<keyword evidence="3" id="KW-1185">Reference proteome</keyword>
<reference evidence="2" key="1">
    <citation type="submission" date="2021-09" db="EMBL/GenBank/DDBJ databases">
        <authorList>
            <consortium name="AG Swart"/>
            <person name="Singh M."/>
            <person name="Singh A."/>
            <person name="Seah K."/>
            <person name="Emmerich C."/>
        </authorList>
    </citation>
    <scope>NUCLEOTIDE SEQUENCE</scope>
    <source>
        <strain evidence="2">ATCC30299</strain>
    </source>
</reference>
<sequence>MHRLGANFNDYDRDTSHWKGYKSRLDYEKLKKTKRFITIKLHNFLKLIVWFRAWTWCLGILFAAVKSCFWVILRRGLTNCKYGVWIFLNFCCLLIQKRTIITWLFDYILSYTLS</sequence>
<evidence type="ECO:0000313" key="3">
    <source>
        <dbReference type="Proteomes" id="UP001162131"/>
    </source>
</evidence>
<evidence type="ECO:0000313" key="2">
    <source>
        <dbReference type="EMBL" id="CAG9323443.1"/>
    </source>
</evidence>
<dbReference type="EMBL" id="CAJZBQ010000034">
    <property type="protein sequence ID" value="CAG9323443.1"/>
    <property type="molecule type" value="Genomic_DNA"/>
</dbReference>
<accession>A0AAU9JD53</accession>
<comment type="caution">
    <text evidence="2">The sequence shown here is derived from an EMBL/GenBank/DDBJ whole genome shotgun (WGS) entry which is preliminary data.</text>
</comment>
<gene>
    <name evidence="2" type="ORF">BSTOLATCC_MIC34093</name>
</gene>
<evidence type="ECO:0000256" key="1">
    <source>
        <dbReference type="SAM" id="Phobius"/>
    </source>
</evidence>
<keyword evidence="1" id="KW-1133">Transmembrane helix</keyword>
<keyword evidence="1" id="KW-0472">Membrane</keyword>
<dbReference type="Proteomes" id="UP001162131">
    <property type="component" value="Unassembled WGS sequence"/>
</dbReference>
<proteinExistence type="predicted"/>